<dbReference type="PIRSF" id="PIRSF006483">
    <property type="entry name" value="Membrane_protein_YitT"/>
    <property type="match status" value="1"/>
</dbReference>
<feature type="domain" description="DUF2179" evidence="7">
    <location>
        <begin position="224"/>
        <end position="274"/>
    </location>
</feature>
<dbReference type="RefSeq" id="WP_177717378.1">
    <property type="nucleotide sequence ID" value="NZ_JACRSQ010000003.1"/>
</dbReference>
<dbReference type="InterPro" id="IPR003740">
    <property type="entry name" value="YitT"/>
</dbReference>
<dbReference type="GO" id="GO:0005886">
    <property type="term" value="C:plasma membrane"/>
    <property type="evidence" value="ECO:0007669"/>
    <property type="project" value="UniProtKB-SubCell"/>
</dbReference>
<evidence type="ECO:0000256" key="6">
    <source>
        <dbReference type="SAM" id="Phobius"/>
    </source>
</evidence>
<organism evidence="8 9">
    <name type="scientific">Bianquea renquensis</name>
    <dbReference type="NCBI Taxonomy" id="2763661"/>
    <lineage>
        <taxon>Bacteria</taxon>
        <taxon>Bacillati</taxon>
        <taxon>Bacillota</taxon>
        <taxon>Clostridia</taxon>
        <taxon>Eubacteriales</taxon>
        <taxon>Bianqueaceae</taxon>
        <taxon>Bianquea</taxon>
    </lineage>
</organism>
<evidence type="ECO:0000256" key="4">
    <source>
        <dbReference type="ARBA" id="ARBA00022989"/>
    </source>
</evidence>
<evidence type="ECO:0000256" key="3">
    <source>
        <dbReference type="ARBA" id="ARBA00022692"/>
    </source>
</evidence>
<evidence type="ECO:0000313" key="9">
    <source>
        <dbReference type="Proteomes" id="UP000657006"/>
    </source>
</evidence>
<reference evidence="8" key="1">
    <citation type="submission" date="2020-08" db="EMBL/GenBank/DDBJ databases">
        <title>Genome public.</title>
        <authorList>
            <person name="Liu C."/>
            <person name="Sun Q."/>
        </authorList>
    </citation>
    <scope>NUCLEOTIDE SEQUENCE</scope>
    <source>
        <strain evidence="8">NSJ-32</strain>
    </source>
</reference>
<dbReference type="InterPro" id="IPR019264">
    <property type="entry name" value="DUF2179"/>
</dbReference>
<dbReference type="InterPro" id="IPR015867">
    <property type="entry name" value="N-reg_PII/ATP_PRibTrfase_C"/>
</dbReference>
<evidence type="ECO:0000313" key="8">
    <source>
        <dbReference type="EMBL" id="MBC8542667.1"/>
    </source>
</evidence>
<feature type="transmembrane region" description="Helical" evidence="6">
    <location>
        <begin position="177"/>
        <end position="195"/>
    </location>
</feature>
<evidence type="ECO:0000256" key="2">
    <source>
        <dbReference type="ARBA" id="ARBA00022475"/>
    </source>
</evidence>
<feature type="transmembrane region" description="Helical" evidence="6">
    <location>
        <begin position="83"/>
        <end position="103"/>
    </location>
</feature>
<protein>
    <submittedName>
        <fullName evidence="8">YitT family protein</fullName>
    </submittedName>
</protein>
<dbReference type="CDD" id="cd16380">
    <property type="entry name" value="YitT_C"/>
    <property type="match status" value="1"/>
</dbReference>
<keyword evidence="9" id="KW-1185">Reference proteome</keyword>
<dbReference type="Gene3D" id="3.30.70.120">
    <property type="match status" value="1"/>
</dbReference>
<keyword evidence="2" id="KW-1003">Cell membrane</keyword>
<name>A0A926DRV4_9FIRM</name>
<gene>
    <name evidence="8" type="ORF">H8730_03780</name>
</gene>
<evidence type="ECO:0000259" key="7">
    <source>
        <dbReference type="Pfam" id="PF10035"/>
    </source>
</evidence>
<dbReference type="PANTHER" id="PTHR33545:SF5">
    <property type="entry name" value="UPF0750 MEMBRANE PROTEIN YITT"/>
    <property type="match status" value="1"/>
</dbReference>
<accession>A0A926DRV4</accession>
<dbReference type="InterPro" id="IPR051461">
    <property type="entry name" value="UPF0750_membrane"/>
</dbReference>
<dbReference type="Proteomes" id="UP000657006">
    <property type="component" value="Unassembled WGS sequence"/>
</dbReference>
<dbReference type="AlphaFoldDB" id="A0A926DRV4"/>
<feature type="transmembrane region" description="Helical" evidence="6">
    <location>
        <begin position="12"/>
        <end position="36"/>
    </location>
</feature>
<evidence type="ECO:0000256" key="1">
    <source>
        <dbReference type="ARBA" id="ARBA00004651"/>
    </source>
</evidence>
<keyword evidence="3 6" id="KW-0812">Transmembrane</keyword>
<comment type="caution">
    <text evidence="8">The sequence shown here is derived from an EMBL/GenBank/DDBJ whole genome shotgun (WGS) entry which is preliminary data.</text>
</comment>
<evidence type="ECO:0000256" key="5">
    <source>
        <dbReference type="ARBA" id="ARBA00023136"/>
    </source>
</evidence>
<dbReference type="EMBL" id="JACRSQ010000003">
    <property type="protein sequence ID" value="MBC8542667.1"/>
    <property type="molecule type" value="Genomic_DNA"/>
</dbReference>
<feature type="transmembrane region" description="Helical" evidence="6">
    <location>
        <begin position="150"/>
        <end position="171"/>
    </location>
</feature>
<keyword evidence="5 6" id="KW-0472">Membrane</keyword>
<dbReference type="PANTHER" id="PTHR33545">
    <property type="entry name" value="UPF0750 MEMBRANE PROTEIN YITT-RELATED"/>
    <property type="match status" value="1"/>
</dbReference>
<dbReference type="Pfam" id="PF10035">
    <property type="entry name" value="DUF2179"/>
    <property type="match status" value="1"/>
</dbReference>
<sequence>MKPRKWKEVGFYLGANLVGSVLYGVGILCFTTPHHIAPGGAGGIAALVHYFTGFPIGLFLFLFTVPLLLIGGRYLGKSLVLKTLFSAVLLFVVMDYVVVWIPVYEGDPLLASMFGGALMGIGLAVMYAGGVSTGGMPLLGLILQKVFPNFQMGGLLTVLNIGVVITSAFGYRDINSLLYAVICVYISGIVMNNGIGGLGEKRLMIVISEYSRQIREILVSKRNGVTLLRGEGGYSKEARQVIMSAVFKKDCELLQEQIKEIDSNALVVVTQASKESGKGFRHVI</sequence>
<comment type="subcellular location">
    <subcellularLocation>
        <location evidence="1">Cell membrane</location>
        <topology evidence="1">Multi-pass membrane protein</topology>
    </subcellularLocation>
</comment>
<dbReference type="Pfam" id="PF02588">
    <property type="entry name" value="YitT_membrane"/>
    <property type="match status" value="1"/>
</dbReference>
<proteinExistence type="predicted"/>
<feature type="transmembrane region" description="Helical" evidence="6">
    <location>
        <begin position="48"/>
        <end position="71"/>
    </location>
</feature>
<keyword evidence="4 6" id="KW-1133">Transmembrane helix</keyword>